<organism evidence="1 2">
    <name type="scientific">Inquilinus limosus</name>
    <dbReference type="NCBI Taxonomy" id="171674"/>
    <lineage>
        <taxon>Bacteria</taxon>
        <taxon>Pseudomonadati</taxon>
        <taxon>Pseudomonadota</taxon>
        <taxon>Alphaproteobacteria</taxon>
        <taxon>Rhodospirillales</taxon>
        <taxon>Rhodospirillaceae</taxon>
        <taxon>Inquilinus</taxon>
    </lineage>
</organism>
<dbReference type="Proteomes" id="UP000700706">
    <property type="component" value="Unassembled WGS sequence"/>
</dbReference>
<dbReference type="EMBL" id="JAEKLZ010000213">
    <property type="protein sequence ID" value="MBW8726405.1"/>
    <property type="molecule type" value="Genomic_DNA"/>
</dbReference>
<proteinExistence type="predicted"/>
<protein>
    <submittedName>
        <fullName evidence="1">Uncharacterized protein</fullName>
    </submittedName>
</protein>
<accession>A0A952FNE6</accession>
<dbReference type="AlphaFoldDB" id="A0A952FNE6"/>
<comment type="caution">
    <text evidence="1">The sequence shown here is derived from an EMBL/GenBank/DDBJ whole genome shotgun (WGS) entry which is preliminary data.</text>
</comment>
<evidence type="ECO:0000313" key="1">
    <source>
        <dbReference type="EMBL" id="MBW8726405.1"/>
    </source>
</evidence>
<sequence length="305" mass="33511">MTPAPNAILAMLDAASIPWTASRAELMDRYGVRRDPWYDEEIVLLDSARPLVPGLVRPIGFRAVPRFAPWLPPIRLSGYVHQSGDAHPNLDMAEAALSARLGPGRSSGVSNTRGWRWQDGRASIELTCWPAELQHPGLRNLAHEREPWLAAACHLTLCTGYRPPVTPEERAALDAFKEIGRLAETERRIAGDDAPEYALEFIRPADAGRFAGRAGLSRGQLIFGWGEPHIVSVERILRFELLHLLPARGPGGATLYVHCATAIPAWPEKQLVITTALEIERAEALALRLAEATGKPLERSTALDD</sequence>
<gene>
    <name evidence="1" type="ORF">JF625_14780</name>
</gene>
<name>A0A952FNE6_9PROT</name>
<evidence type="ECO:0000313" key="2">
    <source>
        <dbReference type="Proteomes" id="UP000700706"/>
    </source>
</evidence>
<reference evidence="1" key="1">
    <citation type="submission" date="2020-06" db="EMBL/GenBank/DDBJ databases">
        <title>Stable isotope informed genome-resolved metagenomics uncovers potential trophic interactions in rhizosphere soil.</title>
        <authorList>
            <person name="Starr E.P."/>
            <person name="Shi S."/>
            <person name="Blazewicz S.J."/>
            <person name="Koch B.J."/>
            <person name="Probst A.J."/>
            <person name="Hungate B.A."/>
            <person name="Pett-Ridge J."/>
            <person name="Firestone M.K."/>
            <person name="Banfield J.F."/>
        </authorList>
    </citation>
    <scope>NUCLEOTIDE SEQUENCE</scope>
    <source>
        <strain evidence="1">YM_69_17</strain>
    </source>
</reference>